<dbReference type="PANTHER" id="PTHR30537:SF5">
    <property type="entry name" value="HTH-TYPE TRANSCRIPTIONAL ACTIVATOR TTDR-RELATED"/>
    <property type="match status" value="1"/>
</dbReference>
<dbReference type="Gene3D" id="3.40.190.10">
    <property type="entry name" value="Periplasmic binding protein-like II"/>
    <property type="match status" value="2"/>
</dbReference>
<reference evidence="3 4" key="1">
    <citation type="submission" date="2014-04" db="EMBL/GenBank/DDBJ databases">
        <title>Comparative genomics and transcriptomics to identify genetic mechanisms underlying the emergence of carbapenem resistant Acinetobacter baumannii (CRAb).</title>
        <authorList>
            <person name="Harris A.D."/>
            <person name="Johnson K.J."/>
            <person name="George J."/>
            <person name="Nadendla S."/>
            <person name="Daugherty S.C."/>
            <person name="Parankush S."/>
            <person name="Sadzewicz L."/>
            <person name="Tallon L."/>
            <person name="Sengamalay N."/>
            <person name="Hazen T.H."/>
            <person name="Rasko D.A."/>
        </authorList>
    </citation>
    <scope>NUCLEOTIDE SEQUENCE [LARGE SCALE GENOMIC DNA]</scope>
    <source>
        <strain evidence="3 4">21072</strain>
    </source>
</reference>
<dbReference type="InterPro" id="IPR058163">
    <property type="entry name" value="LysR-type_TF_proteobact-type"/>
</dbReference>
<evidence type="ECO:0000259" key="2">
    <source>
        <dbReference type="Pfam" id="PF03466"/>
    </source>
</evidence>
<dbReference type="Pfam" id="PF03466">
    <property type="entry name" value="LysR_substrate"/>
    <property type="match status" value="1"/>
</dbReference>
<feature type="domain" description="LysR substrate-binding" evidence="2">
    <location>
        <begin position="1"/>
        <end position="71"/>
    </location>
</feature>
<evidence type="ECO:0000313" key="4">
    <source>
        <dbReference type="Proteomes" id="UP000027327"/>
    </source>
</evidence>
<gene>
    <name evidence="3" type="ORF">J596_4171</name>
</gene>
<dbReference type="PATRIC" id="fig|1310697.3.peg.3892"/>
<dbReference type="SUPFAM" id="SSF53850">
    <property type="entry name" value="Periplasmic binding protein-like II"/>
    <property type="match status" value="1"/>
</dbReference>
<sequence>EAILQLALAGAGIAQLNEFQIRNALQQKQLVKILEDWNIHASEEFHAVWIGHDKYVPNRVRTFLDFLVEHASIN</sequence>
<evidence type="ECO:0000256" key="1">
    <source>
        <dbReference type="ARBA" id="ARBA00009437"/>
    </source>
</evidence>
<dbReference type="InterPro" id="IPR005119">
    <property type="entry name" value="LysR_subst-bd"/>
</dbReference>
<feature type="non-terminal residue" evidence="3">
    <location>
        <position position="1"/>
    </location>
</feature>
<dbReference type="RefSeq" id="WP_032038321.1">
    <property type="nucleotide sequence ID" value="NZ_JMOD01000195.1"/>
</dbReference>
<dbReference type="GO" id="GO:0006351">
    <property type="term" value="P:DNA-templated transcription"/>
    <property type="evidence" value="ECO:0007669"/>
    <property type="project" value="TreeGrafter"/>
</dbReference>
<dbReference type="Proteomes" id="UP000027327">
    <property type="component" value="Unassembled WGS sequence"/>
</dbReference>
<dbReference type="GO" id="GO:0003700">
    <property type="term" value="F:DNA-binding transcription factor activity"/>
    <property type="evidence" value="ECO:0007669"/>
    <property type="project" value="TreeGrafter"/>
</dbReference>
<name>A0A062HS90_ACIBA</name>
<accession>A0A062HS90</accession>
<dbReference type="PANTHER" id="PTHR30537">
    <property type="entry name" value="HTH-TYPE TRANSCRIPTIONAL REGULATOR"/>
    <property type="match status" value="1"/>
</dbReference>
<protein>
    <submittedName>
        <fullName evidence="3">LysR substrate binding domain protein</fullName>
    </submittedName>
</protein>
<evidence type="ECO:0000313" key="3">
    <source>
        <dbReference type="EMBL" id="KCY08508.1"/>
    </source>
</evidence>
<dbReference type="AlphaFoldDB" id="A0A062HS90"/>
<comment type="similarity">
    <text evidence="1">Belongs to the LysR transcriptional regulatory family.</text>
</comment>
<dbReference type="EMBL" id="JMOD01000195">
    <property type="protein sequence ID" value="KCY08508.1"/>
    <property type="molecule type" value="Genomic_DNA"/>
</dbReference>
<dbReference type="GO" id="GO:0043565">
    <property type="term" value="F:sequence-specific DNA binding"/>
    <property type="evidence" value="ECO:0007669"/>
    <property type="project" value="TreeGrafter"/>
</dbReference>
<proteinExistence type="inferred from homology"/>
<organism evidence="3 4">
    <name type="scientific">Acinetobacter baumannii 21072</name>
    <dbReference type="NCBI Taxonomy" id="1310697"/>
    <lineage>
        <taxon>Bacteria</taxon>
        <taxon>Pseudomonadati</taxon>
        <taxon>Pseudomonadota</taxon>
        <taxon>Gammaproteobacteria</taxon>
        <taxon>Moraxellales</taxon>
        <taxon>Moraxellaceae</taxon>
        <taxon>Acinetobacter</taxon>
        <taxon>Acinetobacter calcoaceticus/baumannii complex</taxon>
    </lineage>
</organism>
<comment type="caution">
    <text evidence="3">The sequence shown here is derived from an EMBL/GenBank/DDBJ whole genome shotgun (WGS) entry which is preliminary data.</text>
</comment>